<keyword evidence="1" id="KW-0732">Signal</keyword>
<evidence type="ECO:0000313" key="3">
    <source>
        <dbReference type="Proteomes" id="UP001064632"/>
    </source>
</evidence>
<dbReference type="RefSeq" id="WP_261693393.1">
    <property type="nucleotide sequence ID" value="NZ_CP104694.1"/>
</dbReference>
<proteinExistence type="predicted"/>
<evidence type="ECO:0008006" key="4">
    <source>
        <dbReference type="Google" id="ProtNLM"/>
    </source>
</evidence>
<sequence>MTVARSSALRRAVFLCSLAGAGVAALSPDWARVLKAQGYYGDVDLAIQVVAPPVVRAGTEVDVYVSVRNGGPDLAHRVRTISSAIGWNPVMTVGCSGDSQAYPQCLIAQKMPSNTGDDYLIRMEVPQTARRHVQMAITAQSDDTETAPGDEIALFKSQVLAENNLKVNLVCDQVGIAVGNTVQCRAEFRNEGPAAAVLPNQAFFVTGLAATGWQCFSSRPELCDGTGKPDSWSSVPQVMFADDYITIGGQFVIDSTTDAPATVHAYLGAGGGDEIDLVPFDNAGHVDLERSIFANGFDGQPLRD</sequence>
<evidence type="ECO:0000256" key="1">
    <source>
        <dbReference type="SAM" id="SignalP"/>
    </source>
</evidence>
<accession>A0ABY6B8R2</accession>
<evidence type="ECO:0000313" key="2">
    <source>
        <dbReference type="EMBL" id="UXI66409.1"/>
    </source>
</evidence>
<name>A0ABY6B8R2_9GAMM</name>
<protein>
    <recommendedName>
        <fullName evidence="4">DUF11 domain-containing protein</fullName>
    </recommendedName>
</protein>
<reference evidence="2" key="1">
    <citation type="submission" date="2022-09" db="EMBL/GenBank/DDBJ databases">
        <title>Tahibacter sp. nov., isolated from a fresh water.</title>
        <authorList>
            <person name="Baek J.H."/>
            <person name="Lee J.K."/>
            <person name="Kim J.M."/>
            <person name="Jeon C.O."/>
        </authorList>
    </citation>
    <scope>NUCLEOTIDE SEQUENCE</scope>
    <source>
        <strain evidence="2">W38</strain>
    </source>
</reference>
<keyword evidence="3" id="KW-1185">Reference proteome</keyword>
<dbReference type="Proteomes" id="UP001064632">
    <property type="component" value="Chromosome"/>
</dbReference>
<organism evidence="2 3">
    <name type="scientific">Tahibacter amnicola</name>
    <dbReference type="NCBI Taxonomy" id="2976241"/>
    <lineage>
        <taxon>Bacteria</taxon>
        <taxon>Pseudomonadati</taxon>
        <taxon>Pseudomonadota</taxon>
        <taxon>Gammaproteobacteria</taxon>
        <taxon>Lysobacterales</taxon>
        <taxon>Rhodanobacteraceae</taxon>
        <taxon>Tahibacter</taxon>
    </lineage>
</organism>
<feature type="chain" id="PRO_5045858175" description="DUF11 domain-containing protein" evidence="1">
    <location>
        <begin position="22"/>
        <end position="304"/>
    </location>
</feature>
<gene>
    <name evidence="2" type="ORF">N4264_16835</name>
</gene>
<feature type="signal peptide" evidence="1">
    <location>
        <begin position="1"/>
        <end position="21"/>
    </location>
</feature>
<dbReference type="EMBL" id="CP104694">
    <property type="protein sequence ID" value="UXI66409.1"/>
    <property type="molecule type" value="Genomic_DNA"/>
</dbReference>